<dbReference type="PANTHER" id="PTHR43861:SF1">
    <property type="entry name" value="TRANS-ACONITATE 2-METHYLTRANSFERASE"/>
    <property type="match status" value="1"/>
</dbReference>
<dbReference type="OrthoDB" id="540004at2759"/>
<dbReference type="GO" id="GO:0008757">
    <property type="term" value="F:S-adenosylmethionine-dependent methyltransferase activity"/>
    <property type="evidence" value="ECO:0007669"/>
    <property type="project" value="InterPro"/>
</dbReference>
<dbReference type="InterPro" id="IPR013216">
    <property type="entry name" value="Methyltransf_11"/>
</dbReference>
<evidence type="ECO:0000259" key="1">
    <source>
        <dbReference type="Pfam" id="PF08241"/>
    </source>
</evidence>
<proteinExistence type="predicted"/>
<keyword evidence="3" id="KW-1185">Reference proteome</keyword>
<evidence type="ECO:0000313" key="2">
    <source>
        <dbReference type="EMBL" id="CAD7657523.1"/>
    </source>
</evidence>
<dbReference type="SUPFAM" id="SSF53335">
    <property type="entry name" value="S-adenosyl-L-methionine-dependent methyltransferases"/>
    <property type="match status" value="1"/>
</dbReference>
<feature type="non-terminal residue" evidence="2">
    <location>
        <position position="1"/>
    </location>
</feature>
<dbReference type="SUPFAM" id="SSF52540">
    <property type="entry name" value="P-loop containing nucleoside triphosphate hydrolases"/>
    <property type="match status" value="1"/>
</dbReference>
<dbReference type="Gene3D" id="3.40.50.300">
    <property type="entry name" value="P-loop containing nucleotide triphosphate hydrolases"/>
    <property type="match status" value="1"/>
</dbReference>
<dbReference type="EMBL" id="CAJPVJ010013160">
    <property type="protein sequence ID" value="CAG2174709.1"/>
    <property type="molecule type" value="Genomic_DNA"/>
</dbReference>
<accession>A0A7R9QUC9</accession>
<dbReference type="EMBL" id="OC927985">
    <property type="protein sequence ID" value="CAD7657523.1"/>
    <property type="molecule type" value="Genomic_DNA"/>
</dbReference>
<dbReference type="InterPro" id="IPR029063">
    <property type="entry name" value="SAM-dependent_MTases_sf"/>
</dbReference>
<dbReference type="InterPro" id="IPR027417">
    <property type="entry name" value="P-loop_NTPase"/>
</dbReference>
<reference evidence="2" key="1">
    <citation type="submission" date="2020-11" db="EMBL/GenBank/DDBJ databases">
        <authorList>
            <person name="Tran Van P."/>
        </authorList>
    </citation>
    <scope>NUCLEOTIDE SEQUENCE</scope>
</reference>
<dbReference type="Pfam" id="PF08241">
    <property type="entry name" value="Methyltransf_11"/>
    <property type="match status" value="1"/>
</dbReference>
<dbReference type="AlphaFoldDB" id="A0A7R9QUC9"/>
<organism evidence="2">
    <name type="scientific">Oppiella nova</name>
    <dbReference type="NCBI Taxonomy" id="334625"/>
    <lineage>
        <taxon>Eukaryota</taxon>
        <taxon>Metazoa</taxon>
        <taxon>Ecdysozoa</taxon>
        <taxon>Arthropoda</taxon>
        <taxon>Chelicerata</taxon>
        <taxon>Arachnida</taxon>
        <taxon>Acari</taxon>
        <taxon>Acariformes</taxon>
        <taxon>Sarcoptiformes</taxon>
        <taxon>Oribatida</taxon>
        <taxon>Brachypylina</taxon>
        <taxon>Oppioidea</taxon>
        <taxon>Oppiidae</taxon>
        <taxon>Oppiella</taxon>
    </lineage>
</organism>
<protein>
    <recommendedName>
        <fullName evidence="1">Methyltransferase type 11 domain-containing protein</fullName>
    </recommendedName>
</protein>
<dbReference type="Proteomes" id="UP000728032">
    <property type="component" value="Unassembled WGS sequence"/>
</dbReference>
<dbReference type="Gene3D" id="3.40.50.150">
    <property type="entry name" value="Vaccinia Virus protein VP39"/>
    <property type="match status" value="1"/>
</dbReference>
<evidence type="ECO:0000313" key="3">
    <source>
        <dbReference type="Proteomes" id="UP000728032"/>
    </source>
</evidence>
<sequence>GKAMAKDIGAVKYLECSALTRKGLTNVFDEAIRAVLCPQVKTDQVIQDVVHQNKHYNVVLDVGCGTGYMTEHLSKSLAYGHRVIGVNIDPQMISYAQLNHKTDSTEYLVQDMSVPWDGLSAPIRELESRVDLIVSNMAFQWIYPKSPSEAMKIFNRLLTKSGQIIATFGVNPDFFAFLTDQQKREYDLNGQTLSEELQVQDWRDACAESGFAIKKLRLVTEVWHLKRQELIAIIPEIYELFTAMTEAKAPIGSRKYEFLRNIALDPFVTERSDRLNPNVYNEFIADQSIGKIDFNIREMQLISCKQ</sequence>
<dbReference type="CDD" id="cd02440">
    <property type="entry name" value="AdoMet_MTases"/>
    <property type="match status" value="1"/>
</dbReference>
<feature type="domain" description="Methyltransferase type 11" evidence="1">
    <location>
        <begin position="60"/>
        <end position="165"/>
    </location>
</feature>
<gene>
    <name evidence="2" type="ORF">ONB1V03_LOCUS14151</name>
</gene>
<dbReference type="PANTHER" id="PTHR43861">
    <property type="entry name" value="TRANS-ACONITATE 2-METHYLTRANSFERASE-RELATED"/>
    <property type="match status" value="1"/>
</dbReference>
<name>A0A7R9QUC9_9ACAR</name>